<name>A0AAE1I5C7_9HYPO</name>
<evidence type="ECO:0000313" key="4">
    <source>
        <dbReference type="Proteomes" id="UP001273209"/>
    </source>
</evidence>
<dbReference type="InterPro" id="IPR059095">
    <property type="entry name" value="Znf_C2H2_17_2nd"/>
</dbReference>
<proteinExistence type="predicted"/>
<dbReference type="AlphaFoldDB" id="A0AAE1I5C7"/>
<feature type="region of interest" description="Disordered" evidence="1">
    <location>
        <begin position="478"/>
        <end position="530"/>
    </location>
</feature>
<dbReference type="Proteomes" id="UP001273209">
    <property type="component" value="Unassembled WGS sequence"/>
</dbReference>
<feature type="region of interest" description="Disordered" evidence="1">
    <location>
        <begin position="77"/>
        <end position="135"/>
    </location>
</feature>
<evidence type="ECO:0000259" key="2">
    <source>
        <dbReference type="SMART" id="SM00355"/>
    </source>
</evidence>
<sequence>MQFDLTANANLQKRIFDNWPYSELDLLHRLQNKWILRLTCLDLVGLSTRTLTNPQIDFSYPQSSMASTAPAMFSFSHTEPSTDLMNGSSWGANAEGPQTLHDYPDNGSSHSGDAEEFLFTSGHNSPRGPRLDQAQPADVAWTAAPKAVMSIASGAQAMSRASSSRSHVSAVSQSQMSNMSVRGNAQVFRSGPQATGSMAGMDSCLLLDSDAHGVQSQMYPWHDYSLEMNLGAGNVAFPVPNMNPLHVVPSQMHLANDAIPDTSSPSNWDCFSSSISRTSSPATIDEAWQSAPFSPETSPETCPSPRYVVFQALEDEQSSYRLGLSRDRKFQIMTEHAVSQMEDASALPQAYTARRQGSEGESARDHALYKNVSPREDGLFHCPWEGQPNCNHRPEKLKCNYDKFVDSHLKPYRCKAEACEGARFSSTACLLRHEREAHGLHGHGDKPFLCMYEGCERSILGSGFPRQWNLRDHMKRVHNDHGSAGASPTGAAQQATKGRKRKSDAEAQGSPSRKASIKSMPAPEPKQPPVKPLIEQWLEQRKALEEIVQRMDKPDVQGLQHIAEAQKRLEVMIKMATDATTVTPKTEMQSGRRHYF</sequence>
<dbReference type="SMART" id="SM00355">
    <property type="entry name" value="ZnF_C2H2"/>
    <property type="match status" value="2"/>
</dbReference>
<dbReference type="RefSeq" id="XP_062750404.1">
    <property type="nucleotide sequence ID" value="XM_062894753.1"/>
</dbReference>
<dbReference type="GeneID" id="87914657"/>
<evidence type="ECO:0000313" key="3">
    <source>
        <dbReference type="EMBL" id="KAK4060754.1"/>
    </source>
</evidence>
<keyword evidence="4" id="KW-1185">Reference proteome</keyword>
<dbReference type="EMBL" id="JAWRVG010000079">
    <property type="protein sequence ID" value="KAK4060754.1"/>
    <property type="molecule type" value="Genomic_DNA"/>
</dbReference>
<feature type="domain" description="C2H2-type" evidence="2">
    <location>
        <begin position="448"/>
        <end position="478"/>
    </location>
</feature>
<protein>
    <recommendedName>
        <fullName evidence="2">C2H2-type domain-containing protein</fullName>
    </recommendedName>
</protein>
<reference evidence="3" key="1">
    <citation type="submission" date="2023-11" db="EMBL/GenBank/DDBJ databases">
        <title>The genome sequences of three competitors of mushroom-forming fungi.</title>
        <authorList>
            <person name="Beijen E."/>
            <person name="Ohm R.A."/>
        </authorList>
    </citation>
    <scope>NUCLEOTIDE SEQUENCE</scope>
    <source>
        <strain evidence="3">CBS 100526</strain>
    </source>
</reference>
<dbReference type="InterPro" id="IPR013087">
    <property type="entry name" value="Znf_C2H2_type"/>
</dbReference>
<dbReference type="Gene3D" id="3.30.160.60">
    <property type="entry name" value="Classic Zinc Finger"/>
    <property type="match status" value="1"/>
</dbReference>
<feature type="compositionally biased region" description="Polar residues" evidence="1">
    <location>
        <begin position="77"/>
        <end position="91"/>
    </location>
</feature>
<feature type="domain" description="C2H2-type" evidence="2">
    <location>
        <begin position="412"/>
        <end position="438"/>
    </location>
</feature>
<organism evidence="3 4">
    <name type="scientific">Trichoderma aggressivum f. europaeum</name>
    <dbReference type="NCBI Taxonomy" id="173218"/>
    <lineage>
        <taxon>Eukaryota</taxon>
        <taxon>Fungi</taxon>
        <taxon>Dikarya</taxon>
        <taxon>Ascomycota</taxon>
        <taxon>Pezizomycotina</taxon>
        <taxon>Sordariomycetes</taxon>
        <taxon>Hypocreomycetidae</taxon>
        <taxon>Hypocreales</taxon>
        <taxon>Hypocreaceae</taxon>
        <taxon>Trichoderma</taxon>
    </lineage>
</organism>
<accession>A0AAE1I5C7</accession>
<dbReference type="Pfam" id="PF26177">
    <property type="entry name" value="zf_C2H2_17_1st"/>
    <property type="match status" value="1"/>
</dbReference>
<evidence type="ECO:0000256" key="1">
    <source>
        <dbReference type="SAM" id="MobiDB-lite"/>
    </source>
</evidence>
<dbReference type="Pfam" id="PF26176">
    <property type="entry name" value="zf_C2H2_17_2"/>
    <property type="match status" value="1"/>
</dbReference>
<comment type="caution">
    <text evidence="3">The sequence shown here is derived from an EMBL/GenBank/DDBJ whole genome shotgun (WGS) entry which is preliminary data.</text>
</comment>
<dbReference type="InterPro" id="IPR059009">
    <property type="entry name" value="Znf_C2H2_17_1st"/>
</dbReference>
<gene>
    <name evidence="3" type="ORF">Triagg1_10657</name>
</gene>